<feature type="transmembrane region" description="Helical" evidence="1">
    <location>
        <begin position="112"/>
        <end position="128"/>
    </location>
</feature>
<feature type="transmembrane region" description="Helical" evidence="1">
    <location>
        <begin position="181"/>
        <end position="196"/>
    </location>
</feature>
<evidence type="ECO:0000256" key="1">
    <source>
        <dbReference type="SAM" id="Phobius"/>
    </source>
</evidence>
<keyword evidence="1" id="KW-0812">Transmembrane</keyword>
<name>A0A6J6WYD5_9ZZZZ</name>
<feature type="transmembrane region" description="Helical" evidence="1">
    <location>
        <begin position="59"/>
        <end position="79"/>
    </location>
</feature>
<dbReference type="EMBL" id="CAFAAI010000022">
    <property type="protein sequence ID" value="CAB4788755.1"/>
    <property type="molecule type" value="Genomic_DNA"/>
</dbReference>
<feature type="transmembrane region" description="Helical" evidence="1">
    <location>
        <begin position="342"/>
        <end position="362"/>
    </location>
</feature>
<feature type="transmembrane region" description="Helical" evidence="1">
    <location>
        <begin position="319"/>
        <end position="336"/>
    </location>
</feature>
<feature type="transmembrane region" description="Helical" evidence="1">
    <location>
        <begin position="86"/>
        <end position="106"/>
    </location>
</feature>
<keyword evidence="1" id="KW-0472">Membrane</keyword>
<feature type="transmembrane region" description="Helical" evidence="1">
    <location>
        <begin position="383"/>
        <end position="401"/>
    </location>
</feature>
<feature type="transmembrane region" description="Helical" evidence="1">
    <location>
        <begin position="135"/>
        <end position="157"/>
    </location>
</feature>
<sequence>MTKSKLFAAPVIAFALTALAALIFAYYTQHAWEDYYITYRSSKNLATGHGLVYNTGDRLHTFTSPLGVLLPALASLLTANSSDPAALWIFRIMCATALGGAAMLLIHTARRLSYGPLASFFLIAWLVSDAKILDFTINGMETAFMLLFLAYTFWAHIQRGPRQSLHLGIAWAGLMWTRPDSFIYIGLIAGSFWIFNDVQQSETTRPKLFWIFLRAGTVTTALYLPWLILAHTYYGTAIPHTITAKSGFGSPHTIRGLLDVALHLPINAWQESASIKGTFLPAYYMIGGWPDLHAQLGAALALFCSLLWLMPFLRLETRVSSFAFFGAHAYLSYFPYFPFPWYLPSTTFLAIFALSSVMAQILQAANQWRAGDPQSNRPHRLKLFVISTAVLLLAGASWTTWQVARELAAQQKYVEEGTRRKIGEWLRANAKPDQTVFMEPLGYIGFYSRLKTYDFPGLSSREMVRARQQVGNDWAALIEYLQPSWLVLRPAEIRQLNERSPNLLVSYYTAAKEFTVADSINTLNVFGRRYLEHDARFTVYRFNRPMTYKTELAEITSLFEVSRQTLEGVGVTLVHAPGRMVIKVPLRAASIEVAYGFPAGAYTNQATKTDGATFQIEWLGDGKKIILLEAKLNPAENLQHRGLLHFHGMLPPTKDANARLVFQTIPGLTATSDWTCWSLPEFQ</sequence>
<feature type="transmembrane region" description="Helical" evidence="1">
    <location>
        <begin position="292"/>
        <end position="312"/>
    </location>
</feature>
<evidence type="ECO:0000313" key="2">
    <source>
        <dbReference type="EMBL" id="CAB4788755.1"/>
    </source>
</evidence>
<reference evidence="2" key="1">
    <citation type="submission" date="2020-05" db="EMBL/GenBank/DDBJ databases">
        <authorList>
            <person name="Chiriac C."/>
            <person name="Salcher M."/>
            <person name="Ghai R."/>
            <person name="Kavagutti S V."/>
        </authorList>
    </citation>
    <scope>NUCLEOTIDE SEQUENCE</scope>
</reference>
<dbReference type="AlphaFoldDB" id="A0A6J6WYD5"/>
<gene>
    <name evidence="2" type="ORF">UFOPK2992_00246</name>
</gene>
<feature type="transmembrane region" description="Helical" evidence="1">
    <location>
        <begin position="208"/>
        <end position="229"/>
    </location>
</feature>
<proteinExistence type="predicted"/>
<protein>
    <submittedName>
        <fullName evidence="2">Unannotated protein</fullName>
    </submittedName>
</protein>
<accession>A0A6J6WYD5</accession>
<organism evidence="2">
    <name type="scientific">freshwater metagenome</name>
    <dbReference type="NCBI Taxonomy" id="449393"/>
    <lineage>
        <taxon>unclassified sequences</taxon>
        <taxon>metagenomes</taxon>
        <taxon>ecological metagenomes</taxon>
    </lineage>
</organism>
<keyword evidence="1" id="KW-1133">Transmembrane helix</keyword>